<dbReference type="Pfam" id="PF00091">
    <property type="entry name" value="Tubulin"/>
    <property type="match status" value="1"/>
</dbReference>
<dbReference type="InterPro" id="IPR024757">
    <property type="entry name" value="FtsZ_C"/>
</dbReference>
<dbReference type="AlphaFoldDB" id="A0A445CQH5"/>
<feature type="domain" description="Tubulin/FtsZ GTPase" evidence="12">
    <location>
        <begin position="119"/>
        <end position="313"/>
    </location>
</feature>
<keyword evidence="6" id="KW-0934">Plastid</keyword>
<dbReference type="GO" id="GO:0070938">
    <property type="term" value="C:contractile ring"/>
    <property type="evidence" value="ECO:0007669"/>
    <property type="project" value="UniProtKB-ARBA"/>
</dbReference>
<dbReference type="GO" id="GO:0009535">
    <property type="term" value="C:chloroplast thylakoid membrane"/>
    <property type="evidence" value="ECO:0007669"/>
    <property type="project" value="UniProtKB-SubCell"/>
</dbReference>
<evidence type="ECO:0000256" key="7">
    <source>
        <dbReference type="ARBA" id="ARBA00022741"/>
    </source>
</evidence>
<dbReference type="Gramene" id="arahy.Tifrunner.gnm2.ann2.Ah06g239200.1">
    <property type="protein sequence ID" value="arahy.Tifrunner.gnm2.ann2.Ah06g239200.1-CDS"/>
    <property type="gene ID" value="arahy.Tifrunner.gnm2.ann2.Ah06g239200"/>
</dbReference>
<comment type="similarity">
    <text evidence="3">Belongs to the FtsZ family.</text>
</comment>
<dbReference type="InterPro" id="IPR008280">
    <property type="entry name" value="Tub_FtsZ_C"/>
</dbReference>
<evidence type="ECO:0000313" key="14">
    <source>
        <dbReference type="EMBL" id="RYR53191.1"/>
    </source>
</evidence>
<dbReference type="PANTHER" id="PTHR30314">
    <property type="entry name" value="CELL DIVISION PROTEIN FTSZ-RELATED"/>
    <property type="match status" value="1"/>
</dbReference>
<comment type="subcellular location">
    <subcellularLocation>
        <location evidence="1">Plastid</location>
        <location evidence="1">Chloroplast stroma</location>
    </subcellularLocation>
    <subcellularLocation>
        <location evidence="2">Plastid</location>
        <location evidence="2">Chloroplast thylakoid membrane</location>
        <topology evidence="2">Peripheral membrane protein</topology>
    </subcellularLocation>
</comment>
<evidence type="ECO:0000259" key="13">
    <source>
        <dbReference type="SMART" id="SM00865"/>
    </source>
</evidence>
<evidence type="ECO:0000256" key="11">
    <source>
        <dbReference type="ARBA" id="ARBA00023136"/>
    </source>
</evidence>
<keyword evidence="5" id="KW-0597">Phosphoprotein</keyword>
<evidence type="ECO:0000256" key="3">
    <source>
        <dbReference type="ARBA" id="ARBA00009690"/>
    </source>
</evidence>
<sequence length="477" mass="49992">MATCMSTCFAPSNARNSAGVLAVVGGKTCFLNLCETKYGFSSGNRKSPLLQVKCSANSHFHGVSNYHSKDPFLDLHPEVSMLRGEGSSRVNDPRKDSLGGNVAESLEATSTPSNYNEAKIKVIGVGGGGSNAVNRMIESSMNGMEFWIVNTDIQAMRMSPVFPENRLQIGQELTRGLGAGGNPDIGMNAAKESKESIEEAVYGADMVFVTAGMGGGTGTGGAPVIAGVAKSMGILTVGIVTTPFSFEGRRRAVQAQEGIASLRDNVDTLIVIPNDKLLTAVSPSTPVTEAFNLADDILRQGVRGISDIITIPGLVNVDFADVRAIMANAGSSLMGIGTATGKTRARDAALNAIQSPLLDIGIERATGIVWNITGGSDLTLFEVNAAAEVIYDLVDPTANLIFGAVIDPSLSGQVSITLIATGFKRQEESEGRPTQAGQLAQGDAIGVGRRSSSFTDGSLVEIPEFLKKKGRSRYPRV</sequence>
<dbReference type="InterPro" id="IPR000158">
    <property type="entry name" value="Cell_div_FtsZ"/>
</dbReference>
<dbReference type="SMART" id="SM00865">
    <property type="entry name" value="Tubulin_C"/>
    <property type="match status" value="1"/>
</dbReference>
<dbReference type="PRINTS" id="PR00423">
    <property type="entry name" value="CELLDVISFTSZ"/>
</dbReference>
<dbReference type="GO" id="GO:0042802">
    <property type="term" value="F:identical protein binding"/>
    <property type="evidence" value="ECO:0007669"/>
    <property type="project" value="UniProtKB-ARBA"/>
</dbReference>
<dbReference type="PROSITE" id="PS01135">
    <property type="entry name" value="FTSZ_2"/>
    <property type="match status" value="1"/>
</dbReference>
<gene>
    <name evidence="14" type="ORF">Ahy_A06g028190</name>
</gene>
<evidence type="ECO:0000256" key="1">
    <source>
        <dbReference type="ARBA" id="ARBA00004470"/>
    </source>
</evidence>
<evidence type="ECO:0000256" key="4">
    <source>
        <dbReference type="ARBA" id="ARBA00022528"/>
    </source>
</evidence>
<evidence type="ECO:0000256" key="2">
    <source>
        <dbReference type="ARBA" id="ARBA00004525"/>
    </source>
</evidence>
<protein>
    <submittedName>
        <fullName evidence="14">Uncharacterized protein</fullName>
    </submittedName>
</protein>
<dbReference type="InterPro" id="IPR020805">
    <property type="entry name" value="Cell_div_FtsZ_CS"/>
</dbReference>
<dbReference type="GO" id="GO:0010020">
    <property type="term" value="P:chloroplast fission"/>
    <property type="evidence" value="ECO:0007669"/>
    <property type="project" value="UniProtKB-ARBA"/>
</dbReference>
<evidence type="ECO:0000256" key="8">
    <source>
        <dbReference type="ARBA" id="ARBA00022946"/>
    </source>
</evidence>
<evidence type="ECO:0000313" key="15">
    <source>
        <dbReference type="Proteomes" id="UP000289738"/>
    </source>
</evidence>
<dbReference type="InterPro" id="IPR045061">
    <property type="entry name" value="FtsZ/CetZ"/>
</dbReference>
<dbReference type="STRING" id="3818.A0A445CQH5"/>
<keyword evidence="7" id="KW-0547">Nucleotide-binding</keyword>
<evidence type="ECO:0000256" key="6">
    <source>
        <dbReference type="ARBA" id="ARBA00022640"/>
    </source>
</evidence>
<dbReference type="Gene3D" id="3.40.50.1440">
    <property type="entry name" value="Tubulin/FtsZ, GTPase domain"/>
    <property type="match status" value="1"/>
</dbReference>
<evidence type="ECO:0000256" key="10">
    <source>
        <dbReference type="ARBA" id="ARBA00023134"/>
    </source>
</evidence>
<dbReference type="PANTHER" id="PTHR30314:SF3">
    <property type="entry name" value="MITOCHONDRIAL DIVISION PROTEIN FSZA"/>
    <property type="match status" value="1"/>
</dbReference>
<dbReference type="GO" id="GO:0003924">
    <property type="term" value="F:GTPase activity"/>
    <property type="evidence" value="ECO:0007669"/>
    <property type="project" value="InterPro"/>
</dbReference>
<proteinExistence type="inferred from homology"/>
<dbReference type="Pfam" id="PF12327">
    <property type="entry name" value="FtsZ_C"/>
    <property type="match status" value="1"/>
</dbReference>
<keyword evidence="15" id="KW-1185">Reference proteome</keyword>
<evidence type="ECO:0000259" key="12">
    <source>
        <dbReference type="SMART" id="SM00864"/>
    </source>
</evidence>
<keyword evidence="10" id="KW-0342">GTP-binding</keyword>
<dbReference type="SUPFAM" id="SSF55307">
    <property type="entry name" value="Tubulin C-terminal domain-like"/>
    <property type="match status" value="1"/>
</dbReference>
<evidence type="ECO:0000256" key="9">
    <source>
        <dbReference type="ARBA" id="ARBA00023078"/>
    </source>
</evidence>
<keyword evidence="8" id="KW-0809">Transit peptide</keyword>
<dbReference type="SMART" id="SM00864">
    <property type="entry name" value="Tubulin"/>
    <property type="match status" value="1"/>
</dbReference>
<dbReference type="Proteomes" id="UP000289738">
    <property type="component" value="Chromosome A06"/>
</dbReference>
<dbReference type="GO" id="GO:0005525">
    <property type="term" value="F:GTP binding"/>
    <property type="evidence" value="ECO:0007669"/>
    <property type="project" value="UniProtKB-KW"/>
</dbReference>
<dbReference type="FunFam" id="3.30.1330.20:FF:000007">
    <property type="entry name" value="Cell division protein ftsZ, putative"/>
    <property type="match status" value="1"/>
</dbReference>
<dbReference type="NCBIfam" id="TIGR00065">
    <property type="entry name" value="ftsZ"/>
    <property type="match status" value="1"/>
</dbReference>
<dbReference type="InterPro" id="IPR003008">
    <property type="entry name" value="Tubulin_FtsZ_GTPase"/>
</dbReference>
<dbReference type="GO" id="GO:0009570">
    <property type="term" value="C:chloroplast stroma"/>
    <property type="evidence" value="ECO:0007669"/>
    <property type="project" value="UniProtKB-SubCell"/>
</dbReference>
<comment type="caution">
    <text evidence="14">The sequence shown here is derived from an EMBL/GenBank/DDBJ whole genome shotgun (WGS) entry which is preliminary data.</text>
</comment>
<dbReference type="Gene3D" id="3.30.1330.20">
    <property type="entry name" value="Tubulin/FtsZ, C-terminal domain"/>
    <property type="match status" value="1"/>
</dbReference>
<accession>A0A445CQH5</accession>
<dbReference type="SUPFAM" id="SSF52490">
    <property type="entry name" value="Tubulin nucleotide-binding domain-like"/>
    <property type="match status" value="1"/>
</dbReference>
<dbReference type="InterPro" id="IPR018316">
    <property type="entry name" value="Tubulin/FtsZ_2-layer-sand-dom"/>
</dbReference>
<evidence type="ECO:0000256" key="5">
    <source>
        <dbReference type="ARBA" id="ARBA00022553"/>
    </source>
</evidence>
<dbReference type="InterPro" id="IPR037103">
    <property type="entry name" value="Tubulin/FtsZ-like_C"/>
</dbReference>
<dbReference type="SMR" id="A0A445CQH5"/>
<reference evidence="14 15" key="1">
    <citation type="submission" date="2019-01" db="EMBL/GenBank/DDBJ databases">
        <title>Sequencing of cultivated peanut Arachis hypogaea provides insights into genome evolution and oil improvement.</title>
        <authorList>
            <person name="Chen X."/>
        </authorList>
    </citation>
    <scope>NUCLEOTIDE SEQUENCE [LARGE SCALE GENOMIC DNA]</scope>
    <source>
        <strain evidence="15">cv. Fuhuasheng</strain>
        <tissue evidence="14">Leaves</tissue>
    </source>
</reference>
<name>A0A445CQH5_ARAHY</name>
<keyword evidence="11" id="KW-0472">Membrane</keyword>
<dbReference type="OrthoDB" id="70257at2759"/>
<dbReference type="FunFam" id="3.40.50.1440:FF:000001">
    <property type="entry name" value="Cell division protein FtsZ"/>
    <property type="match status" value="1"/>
</dbReference>
<dbReference type="EMBL" id="SDMP01000006">
    <property type="protein sequence ID" value="RYR53191.1"/>
    <property type="molecule type" value="Genomic_DNA"/>
</dbReference>
<dbReference type="HAMAP" id="MF_00909">
    <property type="entry name" value="FtsZ"/>
    <property type="match status" value="1"/>
</dbReference>
<keyword evidence="9" id="KW-0793">Thylakoid</keyword>
<organism evidence="14 15">
    <name type="scientific">Arachis hypogaea</name>
    <name type="common">Peanut</name>
    <dbReference type="NCBI Taxonomy" id="3818"/>
    <lineage>
        <taxon>Eukaryota</taxon>
        <taxon>Viridiplantae</taxon>
        <taxon>Streptophyta</taxon>
        <taxon>Embryophyta</taxon>
        <taxon>Tracheophyta</taxon>
        <taxon>Spermatophyta</taxon>
        <taxon>Magnoliopsida</taxon>
        <taxon>eudicotyledons</taxon>
        <taxon>Gunneridae</taxon>
        <taxon>Pentapetalae</taxon>
        <taxon>rosids</taxon>
        <taxon>fabids</taxon>
        <taxon>Fabales</taxon>
        <taxon>Fabaceae</taxon>
        <taxon>Papilionoideae</taxon>
        <taxon>50 kb inversion clade</taxon>
        <taxon>dalbergioids sensu lato</taxon>
        <taxon>Dalbergieae</taxon>
        <taxon>Pterocarpus clade</taxon>
        <taxon>Arachis</taxon>
    </lineage>
</organism>
<keyword evidence="4" id="KW-0150">Chloroplast</keyword>
<dbReference type="CDD" id="cd02201">
    <property type="entry name" value="FtsZ_type1"/>
    <property type="match status" value="1"/>
</dbReference>
<feature type="domain" description="Tubulin/FtsZ 2-layer sandwich" evidence="13">
    <location>
        <begin position="315"/>
        <end position="432"/>
    </location>
</feature>
<dbReference type="InterPro" id="IPR036525">
    <property type="entry name" value="Tubulin/FtsZ_GTPase_sf"/>
</dbReference>